<gene>
    <name evidence="4" type="primary">TV42_02025</name>
    <name evidence="4" type="ORF">TNCT_442121</name>
</gene>
<protein>
    <submittedName>
        <fullName evidence="4">Phosphate ABC transporter substrate-binding protein</fullName>
    </submittedName>
</protein>
<feature type="chain" id="PRO_5036445698" evidence="2">
    <location>
        <begin position="21"/>
        <end position="340"/>
    </location>
</feature>
<dbReference type="InterPro" id="IPR024370">
    <property type="entry name" value="PBP_domain"/>
</dbReference>
<dbReference type="Proteomes" id="UP000887116">
    <property type="component" value="Unassembled WGS sequence"/>
</dbReference>
<dbReference type="OrthoDB" id="432384at2759"/>
<dbReference type="InterPro" id="IPR050811">
    <property type="entry name" value="Phosphate_ABC_transporter"/>
</dbReference>
<sequence>MLRNFLLIFVFVLFTPLSNADARKYIRIVGSSTVFPFISFIAEEFNRVFSFKTPVVESIGSGSGFKMFCSGIGEDTPDITTSSRPMKEVERELCKRNKINEVIEIIIGYDGVVIANSNQSHRFDFTKKDLFETLSAYSQENDKLVKNNKKFWSNVNQALPKTEIEIYGPHQNTGTYETLVNSIMLDQYSCMNSRIFKENYKDQEERKKACGNIRDDGRYIEVGINENVIIQKLKSNKNALGIFSFSFLMRNQDKIQGSTIAGIEPTYENISSGKYILARPLYLYIKKEHLDTVDGLREFVKEIIDSIGIEDGYLSRLGLIPLSSEDIKKASAKVYDVFLF</sequence>
<dbReference type="EMBL" id="BMAO01005062">
    <property type="protein sequence ID" value="GFQ98758.1"/>
    <property type="molecule type" value="Genomic_DNA"/>
</dbReference>
<dbReference type="Pfam" id="PF12849">
    <property type="entry name" value="PBP_like_2"/>
    <property type="match status" value="1"/>
</dbReference>
<feature type="domain" description="PBP" evidence="3">
    <location>
        <begin position="20"/>
        <end position="304"/>
    </location>
</feature>
<proteinExistence type="predicted"/>
<comment type="caution">
    <text evidence="4">The sequence shown here is derived from an EMBL/GenBank/DDBJ whole genome shotgun (WGS) entry which is preliminary data.</text>
</comment>
<dbReference type="PANTHER" id="PTHR30570">
    <property type="entry name" value="PERIPLASMIC PHOSPHATE BINDING COMPONENT OF PHOSPHATE ABC TRANSPORTER"/>
    <property type="match status" value="1"/>
</dbReference>
<name>A0A8X6H9F8_TRICU</name>
<evidence type="ECO:0000256" key="2">
    <source>
        <dbReference type="SAM" id="SignalP"/>
    </source>
</evidence>
<evidence type="ECO:0000259" key="3">
    <source>
        <dbReference type="Pfam" id="PF12849"/>
    </source>
</evidence>
<evidence type="ECO:0000313" key="5">
    <source>
        <dbReference type="Proteomes" id="UP000887116"/>
    </source>
</evidence>
<dbReference type="AlphaFoldDB" id="A0A8X6H9F8"/>
<keyword evidence="5" id="KW-1185">Reference proteome</keyword>
<feature type="signal peptide" evidence="2">
    <location>
        <begin position="1"/>
        <end position="20"/>
    </location>
</feature>
<organism evidence="4 5">
    <name type="scientific">Trichonephila clavata</name>
    <name type="common">Joro spider</name>
    <name type="synonym">Nephila clavata</name>
    <dbReference type="NCBI Taxonomy" id="2740835"/>
    <lineage>
        <taxon>Eukaryota</taxon>
        <taxon>Metazoa</taxon>
        <taxon>Ecdysozoa</taxon>
        <taxon>Arthropoda</taxon>
        <taxon>Chelicerata</taxon>
        <taxon>Arachnida</taxon>
        <taxon>Araneae</taxon>
        <taxon>Araneomorphae</taxon>
        <taxon>Entelegynae</taxon>
        <taxon>Araneoidea</taxon>
        <taxon>Nephilidae</taxon>
        <taxon>Trichonephila</taxon>
    </lineage>
</organism>
<dbReference type="PANTHER" id="PTHR30570:SF1">
    <property type="entry name" value="PHOSPHATE-BINDING PROTEIN PSTS"/>
    <property type="match status" value="1"/>
</dbReference>
<accession>A0A8X6H9F8</accession>
<evidence type="ECO:0000313" key="4">
    <source>
        <dbReference type="EMBL" id="GFQ98758.1"/>
    </source>
</evidence>
<reference evidence="4" key="1">
    <citation type="submission" date="2020-07" db="EMBL/GenBank/DDBJ databases">
        <title>Multicomponent nature underlies the extraordinary mechanical properties of spider dragline silk.</title>
        <authorList>
            <person name="Kono N."/>
            <person name="Nakamura H."/>
            <person name="Mori M."/>
            <person name="Yoshida Y."/>
            <person name="Ohtoshi R."/>
            <person name="Malay A.D."/>
            <person name="Moran D.A.P."/>
            <person name="Tomita M."/>
            <person name="Numata K."/>
            <person name="Arakawa K."/>
        </authorList>
    </citation>
    <scope>NUCLEOTIDE SEQUENCE</scope>
</reference>
<evidence type="ECO:0000256" key="1">
    <source>
        <dbReference type="ARBA" id="ARBA00022729"/>
    </source>
</evidence>
<dbReference type="Gene3D" id="3.40.190.10">
    <property type="entry name" value="Periplasmic binding protein-like II"/>
    <property type="match status" value="2"/>
</dbReference>
<dbReference type="SUPFAM" id="SSF53850">
    <property type="entry name" value="Periplasmic binding protein-like II"/>
    <property type="match status" value="1"/>
</dbReference>
<keyword evidence="1 2" id="KW-0732">Signal</keyword>